<reference evidence="2" key="1">
    <citation type="submission" date="2025-08" db="UniProtKB">
        <authorList>
            <consortium name="RefSeq"/>
        </authorList>
    </citation>
    <scope>IDENTIFICATION</scope>
</reference>
<dbReference type="OrthoDB" id="414945at2759"/>
<dbReference type="InterPro" id="IPR043502">
    <property type="entry name" value="DNA/RNA_pol_sf"/>
</dbReference>
<dbReference type="CDD" id="cd09272">
    <property type="entry name" value="RNase_HI_RT_Ty1"/>
    <property type="match status" value="1"/>
</dbReference>
<dbReference type="InterPro" id="IPR013103">
    <property type="entry name" value="RVT_2"/>
</dbReference>
<evidence type="ECO:0000313" key="2">
    <source>
        <dbReference type="RefSeq" id="XP_016495316.1"/>
    </source>
</evidence>
<sequence>MTTIRTIIAVAVKKGWPMYQLDVNNAFLHGDLDEEVYMRIPQGLNVFAPNMVCKLNKSLYGLKQASRQWYSKLSDSLISKGHSVSKNDYYLFIKSIGSHITIVAVYVDDILLSGNDKEEMSSLKLFLDAHFKIKDLGHLYYFLDLEIISESGDCNAVASPLDVNLKLSIKDGEPLSDPLLYRNLIGKLNFLTNTRPDLAFSVQLLSQFMHVPISSHLSAAYHVLKYVKGTLGQGLFMSAASDFSLHAYYDSDWASCPSSRRSVSGYLVLLFGSLLTWKSKKQHTVSLSSVKAEYCSMHRVVAKLAWLTRLLHELSVTSIVPVPLHCDSQSAIYIVRNPVSMSVRNI</sequence>
<dbReference type="PaxDb" id="4097-A0A1S4C2D2"/>
<dbReference type="STRING" id="4097.A0A1S4C2D2"/>
<gene>
    <name evidence="2" type="primary">LOC107814417</name>
</gene>
<name>A0A1S4C2D2_TOBAC</name>
<dbReference type="AlphaFoldDB" id="A0A1S4C2D2"/>
<accession>A0A1S4C2D2</accession>
<proteinExistence type="predicted"/>
<dbReference type="PANTHER" id="PTHR11439">
    <property type="entry name" value="GAG-POL-RELATED RETROTRANSPOSON"/>
    <property type="match status" value="1"/>
</dbReference>
<dbReference type="RefSeq" id="XP_016495316.1">
    <property type="nucleotide sequence ID" value="XM_016639830.1"/>
</dbReference>
<dbReference type="SUPFAM" id="SSF56672">
    <property type="entry name" value="DNA/RNA polymerases"/>
    <property type="match status" value="1"/>
</dbReference>
<protein>
    <submittedName>
        <fullName evidence="2">Uncharacterized mitochondrial protein AtMg00810-like</fullName>
    </submittedName>
</protein>
<dbReference type="Pfam" id="PF07727">
    <property type="entry name" value="RVT_2"/>
    <property type="match status" value="1"/>
</dbReference>
<dbReference type="PANTHER" id="PTHR11439:SF470">
    <property type="entry name" value="CYSTEINE-RICH RLK (RECEPTOR-LIKE PROTEIN KINASE) 8"/>
    <property type="match status" value="1"/>
</dbReference>
<dbReference type="KEGG" id="nta:107814417"/>
<organism evidence="2">
    <name type="scientific">Nicotiana tabacum</name>
    <name type="common">Common tobacco</name>
    <dbReference type="NCBI Taxonomy" id="4097"/>
    <lineage>
        <taxon>Eukaryota</taxon>
        <taxon>Viridiplantae</taxon>
        <taxon>Streptophyta</taxon>
        <taxon>Embryophyta</taxon>
        <taxon>Tracheophyta</taxon>
        <taxon>Spermatophyta</taxon>
        <taxon>Magnoliopsida</taxon>
        <taxon>eudicotyledons</taxon>
        <taxon>Gunneridae</taxon>
        <taxon>Pentapetalae</taxon>
        <taxon>asterids</taxon>
        <taxon>lamiids</taxon>
        <taxon>Solanales</taxon>
        <taxon>Solanaceae</taxon>
        <taxon>Nicotianoideae</taxon>
        <taxon>Nicotianeae</taxon>
        <taxon>Nicotiana</taxon>
    </lineage>
</organism>
<evidence type="ECO:0000259" key="1">
    <source>
        <dbReference type="Pfam" id="PF07727"/>
    </source>
</evidence>
<feature type="domain" description="Reverse transcriptase Ty1/copia-type" evidence="1">
    <location>
        <begin position="3"/>
        <end position="153"/>
    </location>
</feature>